<name>A0A438F0M5_VITVI</name>
<evidence type="ECO:0000313" key="3">
    <source>
        <dbReference type="Proteomes" id="UP000288805"/>
    </source>
</evidence>
<comment type="caution">
    <text evidence="2">The sequence shown here is derived from an EMBL/GenBank/DDBJ whole genome shotgun (WGS) entry which is preliminary data.</text>
</comment>
<protein>
    <submittedName>
        <fullName evidence="2">Uncharacterized protein</fullName>
    </submittedName>
</protein>
<feature type="transmembrane region" description="Helical" evidence="1">
    <location>
        <begin position="78"/>
        <end position="102"/>
    </location>
</feature>
<evidence type="ECO:0000256" key="1">
    <source>
        <dbReference type="SAM" id="Phobius"/>
    </source>
</evidence>
<accession>A0A438F0M5</accession>
<dbReference type="AlphaFoldDB" id="A0A438F0M5"/>
<sequence length="180" mass="20158">MMGELCLGALKLQGMQSFWAADGMCSSGAEDGLLRKTRIIHIFSVLPCTWSLEHAWISLSLSTRTLMCPSKHTAQNPFFLCILMSSIHSYLPFLLLIFLSFFSPLKTPEENVYQDSSRKCSKLHPHFELSAKAPKIPANGEPRMQFWEHEALLQRSCESHAPRVLREGAAINSPLIVAAL</sequence>
<gene>
    <name evidence="2" type="ORF">CK203_104063</name>
</gene>
<keyword evidence="1" id="KW-0812">Transmembrane</keyword>
<dbReference type="EMBL" id="QGNW01001144">
    <property type="protein sequence ID" value="RVW53503.1"/>
    <property type="molecule type" value="Genomic_DNA"/>
</dbReference>
<evidence type="ECO:0000313" key="2">
    <source>
        <dbReference type="EMBL" id="RVW53503.1"/>
    </source>
</evidence>
<proteinExistence type="predicted"/>
<organism evidence="2 3">
    <name type="scientific">Vitis vinifera</name>
    <name type="common">Grape</name>
    <dbReference type="NCBI Taxonomy" id="29760"/>
    <lineage>
        <taxon>Eukaryota</taxon>
        <taxon>Viridiplantae</taxon>
        <taxon>Streptophyta</taxon>
        <taxon>Embryophyta</taxon>
        <taxon>Tracheophyta</taxon>
        <taxon>Spermatophyta</taxon>
        <taxon>Magnoliopsida</taxon>
        <taxon>eudicotyledons</taxon>
        <taxon>Gunneridae</taxon>
        <taxon>Pentapetalae</taxon>
        <taxon>rosids</taxon>
        <taxon>Vitales</taxon>
        <taxon>Vitaceae</taxon>
        <taxon>Viteae</taxon>
        <taxon>Vitis</taxon>
    </lineage>
</organism>
<keyword evidence="1" id="KW-0472">Membrane</keyword>
<keyword evidence="1" id="KW-1133">Transmembrane helix</keyword>
<dbReference type="Proteomes" id="UP000288805">
    <property type="component" value="Unassembled WGS sequence"/>
</dbReference>
<reference evidence="2 3" key="1">
    <citation type="journal article" date="2018" name="PLoS Genet.">
        <title>Population sequencing reveals clonal diversity and ancestral inbreeding in the grapevine cultivar Chardonnay.</title>
        <authorList>
            <person name="Roach M.J."/>
            <person name="Johnson D.L."/>
            <person name="Bohlmann J."/>
            <person name="van Vuuren H.J."/>
            <person name="Jones S.J."/>
            <person name="Pretorius I.S."/>
            <person name="Schmidt S.A."/>
            <person name="Borneman A.R."/>
        </authorList>
    </citation>
    <scope>NUCLEOTIDE SEQUENCE [LARGE SCALE GENOMIC DNA]</scope>
    <source>
        <strain evidence="3">cv. Chardonnay</strain>
        <tissue evidence="2">Leaf</tissue>
    </source>
</reference>